<dbReference type="InterPro" id="IPR019775">
    <property type="entry name" value="WD40_repeat_CS"/>
</dbReference>
<dbReference type="PANTHER" id="PTHR19848">
    <property type="entry name" value="WD40 REPEAT PROTEIN"/>
    <property type="match status" value="1"/>
</dbReference>
<name>A0A1A8WXZ1_PLAOA</name>
<dbReference type="SUPFAM" id="SSF50978">
    <property type="entry name" value="WD40 repeat-like"/>
    <property type="match status" value="1"/>
</dbReference>
<evidence type="ECO:0000313" key="7">
    <source>
        <dbReference type="Proteomes" id="UP000078546"/>
    </source>
</evidence>
<dbReference type="InterPro" id="IPR001680">
    <property type="entry name" value="WD40_rpt"/>
</dbReference>
<evidence type="ECO:0000256" key="5">
    <source>
        <dbReference type="PROSITE-ProRule" id="PRU00221"/>
    </source>
</evidence>
<accession>A0A1A8WXZ1</accession>
<evidence type="ECO:0000256" key="3">
    <source>
        <dbReference type="ARBA" id="ARBA00022737"/>
    </source>
</evidence>
<keyword evidence="4" id="KW-0539">Nucleus</keyword>
<dbReference type="PROSITE" id="PS00678">
    <property type="entry name" value="WD_REPEATS_1"/>
    <property type="match status" value="1"/>
</dbReference>
<evidence type="ECO:0000256" key="2">
    <source>
        <dbReference type="ARBA" id="ARBA00022574"/>
    </source>
</evidence>
<dbReference type="GO" id="GO:0005730">
    <property type="term" value="C:nucleolus"/>
    <property type="evidence" value="ECO:0007669"/>
    <property type="project" value="TreeGrafter"/>
</dbReference>
<evidence type="ECO:0000256" key="1">
    <source>
        <dbReference type="ARBA" id="ARBA00004123"/>
    </source>
</evidence>
<sequence length="81" mass="9001">MGGSTEVGKYEMLCVNAGMKTEKWGNGKKRSHLATGSGDNTIRLWDINTQTPIATLKDHTHWVLAVNTQTPIATLKDHTHW</sequence>
<keyword evidence="2 5" id="KW-0853">WD repeat</keyword>
<dbReference type="GO" id="GO:0000027">
    <property type="term" value="P:ribosomal large subunit assembly"/>
    <property type="evidence" value="ECO:0007669"/>
    <property type="project" value="TreeGrafter"/>
</dbReference>
<evidence type="ECO:0000313" key="6">
    <source>
        <dbReference type="EMBL" id="SBS97236.1"/>
    </source>
</evidence>
<organism evidence="6 7">
    <name type="scientific">Plasmodium ovale curtisi</name>
    <dbReference type="NCBI Taxonomy" id="864141"/>
    <lineage>
        <taxon>Eukaryota</taxon>
        <taxon>Sar</taxon>
        <taxon>Alveolata</taxon>
        <taxon>Apicomplexa</taxon>
        <taxon>Aconoidasida</taxon>
        <taxon>Haemosporida</taxon>
        <taxon>Plasmodiidae</taxon>
        <taxon>Plasmodium</taxon>
        <taxon>Plasmodium (Plasmodium)</taxon>
    </lineage>
</organism>
<dbReference type="PANTHER" id="PTHR19848:SF0">
    <property type="entry name" value="NOTCHLESS PROTEIN HOMOLOG 1"/>
    <property type="match status" value="1"/>
</dbReference>
<gene>
    <name evidence="6" type="ORF">POVCU1_036550</name>
</gene>
<dbReference type="EMBL" id="FLQV01000678">
    <property type="protein sequence ID" value="SBS97236.1"/>
    <property type="molecule type" value="Genomic_DNA"/>
</dbReference>
<keyword evidence="3" id="KW-0677">Repeat</keyword>
<dbReference type="Gene3D" id="2.130.10.10">
    <property type="entry name" value="YVTN repeat-like/Quinoprotein amine dehydrogenase"/>
    <property type="match status" value="1"/>
</dbReference>
<proteinExistence type="predicted"/>
<dbReference type="PROSITE" id="PS50082">
    <property type="entry name" value="WD_REPEATS_2"/>
    <property type="match status" value="1"/>
</dbReference>
<reference evidence="7" key="1">
    <citation type="submission" date="2016-05" db="EMBL/GenBank/DDBJ databases">
        <authorList>
            <person name="Naeem Raeece"/>
        </authorList>
    </citation>
    <scope>NUCLEOTIDE SEQUENCE [LARGE SCALE GENOMIC DNA]</scope>
</reference>
<feature type="repeat" description="WD" evidence="5">
    <location>
        <begin position="33"/>
        <end position="55"/>
    </location>
</feature>
<dbReference type="AlphaFoldDB" id="A0A1A8WXZ1"/>
<dbReference type="InterPro" id="IPR015943">
    <property type="entry name" value="WD40/YVTN_repeat-like_dom_sf"/>
</dbReference>
<dbReference type="Proteomes" id="UP000078546">
    <property type="component" value="Unassembled WGS sequence"/>
</dbReference>
<protein>
    <submittedName>
        <fullName evidence="6">Ribosome assembly protein 4, putative</fullName>
    </submittedName>
</protein>
<comment type="subcellular location">
    <subcellularLocation>
        <location evidence="1">Nucleus</location>
    </subcellularLocation>
</comment>
<dbReference type="InterPro" id="IPR036322">
    <property type="entry name" value="WD40_repeat_dom_sf"/>
</dbReference>
<evidence type="ECO:0000256" key="4">
    <source>
        <dbReference type="ARBA" id="ARBA00023242"/>
    </source>
</evidence>
<feature type="non-terminal residue" evidence="6">
    <location>
        <position position="81"/>
    </location>
</feature>